<accession>A0A2M9B4G9</accession>
<comment type="caution">
    <text evidence="3">The sequence shown here is derived from an EMBL/GenBank/DDBJ whole genome shotgun (WGS) entry which is preliminary data.</text>
</comment>
<proteinExistence type="predicted"/>
<dbReference type="PROSITE" id="PS52015">
    <property type="entry name" value="TONB_CTD"/>
    <property type="match status" value="1"/>
</dbReference>
<feature type="compositionally biased region" description="Low complexity" evidence="1">
    <location>
        <begin position="195"/>
        <end position="210"/>
    </location>
</feature>
<protein>
    <submittedName>
        <fullName evidence="3">TonB family protein</fullName>
    </submittedName>
</protein>
<evidence type="ECO:0000256" key="1">
    <source>
        <dbReference type="SAM" id="MobiDB-lite"/>
    </source>
</evidence>
<dbReference type="OrthoDB" id="1112758at2"/>
<keyword evidence="4" id="KW-1185">Reference proteome</keyword>
<gene>
    <name evidence="3" type="ORF">CLV45_3480</name>
</gene>
<dbReference type="EMBL" id="PGFA01000003">
    <property type="protein sequence ID" value="PJJ52823.1"/>
    <property type="molecule type" value="Genomic_DNA"/>
</dbReference>
<dbReference type="SUPFAM" id="SSF74653">
    <property type="entry name" value="TolA/TonB C-terminal domain"/>
    <property type="match status" value="1"/>
</dbReference>
<feature type="region of interest" description="Disordered" evidence="1">
    <location>
        <begin position="1"/>
        <end position="21"/>
    </location>
</feature>
<dbReference type="InterPro" id="IPR037682">
    <property type="entry name" value="TonB_C"/>
</dbReference>
<feature type="domain" description="TonB C-terminal" evidence="2">
    <location>
        <begin position="290"/>
        <end position="377"/>
    </location>
</feature>
<dbReference type="GO" id="GO:0055085">
    <property type="term" value="P:transmembrane transport"/>
    <property type="evidence" value="ECO:0007669"/>
    <property type="project" value="InterPro"/>
</dbReference>
<feature type="region of interest" description="Disordered" evidence="1">
    <location>
        <begin position="124"/>
        <end position="213"/>
    </location>
</feature>
<dbReference type="InterPro" id="IPR041916">
    <property type="entry name" value="Anti_sigma_zinc_sf"/>
</dbReference>
<feature type="compositionally biased region" description="Low complexity" evidence="1">
    <location>
        <begin position="141"/>
        <end position="188"/>
    </location>
</feature>
<reference evidence="3 4" key="1">
    <citation type="submission" date="2017-11" db="EMBL/GenBank/DDBJ databases">
        <title>Genomic Encyclopedia of Archaeal and Bacterial Type Strains, Phase II (KMG-II): From Individual Species to Whole Genera.</title>
        <authorList>
            <person name="Goeker M."/>
        </authorList>
    </citation>
    <scope>NUCLEOTIDE SEQUENCE [LARGE SCALE GENOMIC DNA]</scope>
    <source>
        <strain evidence="3 4">DSM 11115</strain>
    </source>
</reference>
<feature type="compositionally biased region" description="Pro residues" evidence="1">
    <location>
        <begin position="1"/>
        <end position="16"/>
    </location>
</feature>
<dbReference type="InterPro" id="IPR027383">
    <property type="entry name" value="Znf_put"/>
</dbReference>
<organism evidence="3 4">
    <name type="scientific">Hymenobacter chitinivorans DSM 11115</name>
    <dbReference type="NCBI Taxonomy" id="1121954"/>
    <lineage>
        <taxon>Bacteria</taxon>
        <taxon>Pseudomonadati</taxon>
        <taxon>Bacteroidota</taxon>
        <taxon>Cytophagia</taxon>
        <taxon>Cytophagales</taxon>
        <taxon>Hymenobacteraceae</taxon>
        <taxon>Hymenobacter</taxon>
    </lineage>
</organism>
<dbReference type="RefSeq" id="WP_100337748.1">
    <property type="nucleotide sequence ID" value="NZ_PGFA01000003.1"/>
</dbReference>
<sequence length="377" mass="39254">MRPANQPPVPPQPPAPNAAGHLPLPLLRQYVAGALPAAEQHRVEAHTLGCPRCAEVLEGLEMSSPAVTDQALSELRSRLHQRVTQPEHAPRSAARAWQAVAAVLALLLVSTALWWGLRRPAAPAPEPGSVAVQLPTPPSPSAVSPDPAAAAPEPAVAAAESAAVPETPAAPAAAAPASASRRAAAPARYTRRRPVVAATRPPAAAPAAVPGDKVASGSVAMQAPVAAAPSRSESADLKTMQSRVLLASKAADTVAGPPAVAKAPVPTAEESAKRQAALPPAPVISPQPVEGYLKLREYLRREAMFRPEYPAPPLSGSVRVRFTVKADGTLDNFKILRGLRRDYDQEAIRLLCEGPAWQPGAANGRRADQVVDINVTF</sequence>
<dbReference type="Pfam" id="PF13490">
    <property type="entry name" value="zf-HC2"/>
    <property type="match status" value="1"/>
</dbReference>
<dbReference type="Gene3D" id="3.30.1150.10">
    <property type="match status" value="1"/>
</dbReference>
<dbReference type="Proteomes" id="UP000228535">
    <property type="component" value="Unassembled WGS sequence"/>
</dbReference>
<dbReference type="AlphaFoldDB" id="A0A2M9B4G9"/>
<evidence type="ECO:0000313" key="3">
    <source>
        <dbReference type="EMBL" id="PJJ52823.1"/>
    </source>
</evidence>
<name>A0A2M9B4G9_9BACT</name>
<dbReference type="Gene3D" id="1.10.10.1320">
    <property type="entry name" value="Anti-sigma factor, zinc-finger domain"/>
    <property type="match status" value="1"/>
</dbReference>
<dbReference type="Pfam" id="PF03544">
    <property type="entry name" value="TonB_C"/>
    <property type="match status" value="1"/>
</dbReference>
<evidence type="ECO:0000259" key="2">
    <source>
        <dbReference type="PROSITE" id="PS52015"/>
    </source>
</evidence>
<evidence type="ECO:0000313" key="4">
    <source>
        <dbReference type="Proteomes" id="UP000228535"/>
    </source>
</evidence>